<evidence type="ECO:0000313" key="11">
    <source>
        <dbReference type="EMBL" id="RDY26069.1"/>
    </source>
</evidence>
<evidence type="ECO:0000256" key="10">
    <source>
        <dbReference type="SAM" id="Phobius"/>
    </source>
</evidence>
<dbReference type="PANTHER" id="PTHR36844">
    <property type="entry name" value="PROTEASE PRSW"/>
    <property type="match status" value="1"/>
</dbReference>
<evidence type="ECO:0000313" key="12">
    <source>
        <dbReference type="Proteomes" id="UP000215694"/>
    </source>
</evidence>
<keyword evidence="4" id="KW-1003">Cell membrane</keyword>
<dbReference type="RefSeq" id="WP_094369266.1">
    <property type="nucleotide sequence ID" value="NZ_NOJY02000036.1"/>
</dbReference>
<feature type="transmembrane region" description="Helical" evidence="10">
    <location>
        <begin position="193"/>
        <end position="210"/>
    </location>
</feature>
<dbReference type="InterPro" id="IPR026898">
    <property type="entry name" value="PrsW"/>
</dbReference>
<sequence>MKIEILVLALAPIIACSLWLYIKDKYEKEPIRLLIKYFLIGALMSFIGIGLEEFLVKINIFDGYYYIIYMSFIVAGLTEEGLKAIALIPNLLREKNFNEKLDGIIYSAYLSLGFATIENIIYILFEKSSQAFQVGLIRAVISVPTHMMFAIAMGYYVSKYKYENNKNKKREYMVMALLVPILSHGAFDFILMVAYKWAIVLFIIYLIFLWKINLDKLDDYVDNSKKRFFRRKHHR</sequence>
<dbReference type="InterPro" id="IPR023596">
    <property type="entry name" value="Peptidase_PrsW_arch/bac"/>
</dbReference>
<proteinExistence type="inferred from homology"/>
<feature type="transmembrane region" description="Helical" evidence="10">
    <location>
        <begin position="137"/>
        <end position="158"/>
    </location>
</feature>
<dbReference type="GO" id="GO:0005886">
    <property type="term" value="C:plasma membrane"/>
    <property type="evidence" value="ECO:0007669"/>
    <property type="project" value="UniProtKB-SubCell"/>
</dbReference>
<feature type="transmembrane region" description="Helical" evidence="10">
    <location>
        <begin position="6"/>
        <end position="22"/>
    </location>
</feature>
<feature type="transmembrane region" description="Helical" evidence="10">
    <location>
        <begin position="63"/>
        <end position="82"/>
    </location>
</feature>
<evidence type="ECO:0000256" key="5">
    <source>
        <dbReference type="ARBA" id="ARBA00022670"/>
    </source>
</evidence>
<reference evidence="11 12" key="1">
    <citation type="journal article" date="2017" name="Genome Announc.">
        <title>Draft Genome Sequence of Romboutsia weinsteinii sp. nov. Strain CCRI-19649(T) Isolated from Surface Water.</title>
        <authorList>
            <person name="Maheux A.F."/>
            <person name="Boudreau D.K."/>
            <person name="Berube E."/>
            <person name="Boissinot M."/>
            <person name="Cantin P."/>
            <person name="Raymond F."/>
            <person name="Corbeil J."/>
            <person name="Omar R.F."/>
            <person name="Bergeron M.G."/>
        </authorList>
    </citation>
    <scope>NUCLEOTIDE SEQUENCE [LARGE SCALE GENOMIC DNA]</scope>
    <source>
        <strain evidence="11 12">CCRI-19649</strain>
    </source>
</reference>
<evidence type="ECO:0000256" key="4">
    <source>
        <dbReference type="ARBA" id="ARBA00022475"/>
    </source>
</evidence>
<evidence type="ECO:0000256" key="3">
    <source>
        <dbReference type="ARBA" id="ARBA00018997"/>
    </source>
</evidence>
<dbReference type="Proteomes" id="UP000215694">
    <property type="component" value="Unassembled WGS sequence"/>
</dbReference>
<evidence type="ECO:0000256" key="6">
    <source>
        <dbReference type="ARBA" id="ARBA00022692"/>
    </source>
</evidence>
<feature type="transmembrane region" description="Helical" evidence="10">
    <location>
        <begin position="34"/>
        <end position="51"/>
    </location>
</feature>
<evidence type="ECO:0000256" key="7">
    <source>
        <dbReference type="ARBA" id="ARBA00022801"/>
    </source>
</evidence>
<accession>A0A371IZY1</accession>
<comment type="subcellular location">
    <subcellularLocation>
        <location evidence="1">Cell membrane</location>
        <topology evidence="1">Multi-pass membrane protein</topology>
    </subcellularLocation>
</comment>
<comment type="similarity">
    <text evidence="2">Belongs to the protease PrsW family.</text>
</comment>
<evidence type="ECO:0000256" key="9">
    <source>
        <dbReference type="ARBA" id="ARBA00023136"/>
    </source>
</evidence>
<keyword evidence="9 10" id="KW-0472">Membrane</keyword>
<dbReference type="AlphaFoldDB" id="A0A371IZY1"/>
<dbReference type="GO" id="GO:0006508">
    <property type="term" value="P:proteolysis"/>
    <property type="evidence" value="ECO:0007669"/>
    <property type="project" value="UniProtKB-KW"/>
</dbReference>
<organism evidence="11 12">
    <name type="scientific">Romboutsia weinsteinii</name>
    <dbReference type="NCBI Taxonomy" id="2020949"/>
    <lineage>
        <taxon>Bacteria</taxon>
        <taxon>Bacillati</taxon>
        <taxon>Bacillota</taxon>
        <taxon>Clostridia</taxon>
        <taxon>Peptostreptococcales</taxon>
        <taxon>Peptostreptococcaceae</taxon>
        <taxon>Romboutsia</taxon>
    </lineage>
</organism>
<protein>
    <recommendedName>
        <fullName evidence="3">Protease PrsW</fullName>
    </recommendedName>
</protein>
<comment type="caution">
    <text evidence="11">The sequence shown here is derived from an EMBL/GenBank/DDBJ whole genome shotgun (WGS) entry which is preliminary data.</text>
</comment>
<name>A0A371IZY1_9FIRM</name>
<keyword evidence="6 10" id="KW-0812">Transmembrane</keyword>
<keyword evidence="12" id="KW-1185">Reference proteome</keyword>
<dbReference type="PIRSF" id="PIRSF016933">
    <property type="entry name" value="PrsW"/>
    <property type="match status" value="1"/>
</dbReference>
<dbReference type="OrthoDB" id="5504276at2"/>
<gene>
    <name evidence="11" type="ORF">CHL78_015160</name>
</gene>
<feature type="transmembrane region" description="Helical" evidence="10">
    <location>
        <begin position="103"/>
        <end position="125"/>
    </location>
</feature>
<dbReference type="PANTHER" id="PTHR36844:SF1">
    <property type="entry name" value="PROTEASE PRSW"/>
    <property type="match status" value="1"/>
</dbReference>
<dbReference type="Pfam" id="PF13367">
    <property type="entry name" value="PrsW-protease"/>
    <property type="match status" value="1"/>
</dbReference>
<evidence type="ECO:0000256" key="2">
    <source>
        <dbReference type="ARBA" id="ARBA00009165"/>
    </source>
</evidence>
<feature type="transmembrane region" description="Helical" evidence="10">
    <location>
        <begin position="170"/>
        <end position="187"/>
    </location>
</feature>
<evidence type="ECO:0000256" key="8">
    <source>
        <dbReference type="ARBA" id="ARBA00022989"/>
    </source>
</evidence>
<keyword evidence="8 10" id="KW-1133">Transmembrane helix</keyword>
<dbReference type="GO" id="GO:0008233">
    <property type="term" value="F:peptidase activity"/>
    <property type="evidence" value="ECO:0007669"/>
    <property type="project" value="UniProtKB-KW"/>
</dbReference>
<evidence type="ECO:0000256" key="1">
    <source>
        <dbReference type="ARBA" id="ARBA00004651"/>
    </source>
</evidence>
<keyword evidence="5 11" id="KW-0645">Protease</keyword>
<dbReference type="EMBL" id="NOJY02000036">
    <property type="protein sequence ID" value="RDY26069.1"/>
    <property type="molecule type" value="Genomic_DNA"/>
</dbReference>
<keyword evidence="7" id="KW-0378">Hydrolase</keyword>